<dbReference type="SUPFAM" id="SSF54768">
    <property type="entry name" value="dsRNA-binding domain-like"/>
    <property type="match status" value="1"/>
</dbReference>
<evidence type="ECO:0000313" key="1">
    <source>
        <dbReference type="EMBL" id="KZT44697.1"/>
    </source>
</evidence>
<keyword evidence="2" id="KW-1185">Reference proteome</keyword>
<accession>A0A166JGG8</accession>
<organism evidence="1 2">
    <name type="scientific">Calocera cornea HHB12733</name>
    <dbReference type="NCBI Taxonomy" id="1353952"/>
    <lineage>
        <taxon>Eukaryota</taxon>
        <taxon>Fungi</taxon>
        <taxon>Dikarya</taxon>
        <taxon>Basidiomycota</taxon>
        <taxon>Agaricomycotina</taxon>
        <taxon>Dacrymycetes</taxon>
        <taxon>Dacrymycetales</taxon>
        <taxon>Dacrymycetaceae</taxon>
        <taxon>Calocera</taxon>
    </lineage>
</organism>
<dbReference type="Proteomes" id="UP000076842">
    <property type="component" value="Unassembled WGS sequence"/>
</dbReference>
<dbReference type="InParanoid" id="A0A166JGG8"/>
<sequence>MIRVPHLSHHGGITERPVPFATLQQFAYTPGSPDMYFTVVKGKAATVEVHYMCQHWSANSGFAELSSAYVNPHFIICPPVRLAMPQQRQRVVCAVFEAIVGATALQHGVPAIWQELVGRLRAWLQELGERAPISQLRHPPISVGHLQPQQLVIEDGETHWRSVPTKQNSALAEFRLSAKQMRLTVNFREACIADSWLIYLSLEGDEVAAAVGPSKQAAKQAAAHAALPTVNWALAISRAYHRVSPISDTDSGSTLSEAPNGRGTIDTAWRQWGFSRGEISRIMNPIVPDNAFSRAS</sequence>
<dbReference type="EMBL" id="KV424390">
    <property type="protein sequence ID" value="KZT44697.1"/>
    <property type="molecule type" value="Genomic_DNA"/>
</dbReference>
<protein>
    <submittedName>
        <fullName evidence="1">Uncharacterized protein</fullName>
    </submittedName>
</protein>
<name>A0A166JGG8_9BASI</name>
<feature type="non-terminal residue" evidence="1">
    <location>
        <position position="296"/>
    </location>
</feature>
<reference evidence="1 2" key="1">
    <citation type="journal article" date="2016" name="Mol. Biol. Evol.">
        <title>Comparative Genomics of Early-Diverging Mushroom-Forming Fungi Provides Insights into the Origins of Lignocellulose Decay Capabilities.</title>
        <authorList>
            <person name="Nagy L.G."/>
            <person name="Riley R."/>
            <person name="Tritt A."/>
            <person name="Adam C."/>
            <person name="Daum C."/>
            <person name="Floudas D."/>
            <person name="Sun H."/>
            <person name="Yadav J.S."/>
            <person name="Pangilinan J."/>
            <person name="Larsson K.H."/>
            <person name="Matsuura K."/>
            <person name="Barry K."/>
            <person name="Labutti K."/>
            <person name="Kuo R."/>
            <person name="Ohm R.A."/>
            <person name="Bhattacharya S.S."/>
            <person name="Shirouzu T."/>
            <person name="Yoshinaga Y."/>
            <person name="Martin F.M."/>
            <person name="Grigoriev I.V."/>
            <person name="Hibbett D.S."/>
        </authorList>
    </citation>
    <scope>NUCLEOTIDE SEQUENCE [LARGE SCALE GENOMIC DNA]</scope>
    <source>
        <strain evidence="1 2">HHB12733</strain>
    </source>
</reference>
<dbReference type="AlphaFoldDB" id="A0A166JGG8"/>
<evidence type="ECO:0000313" key="2">
    <source>
        <dbReference type="Proteomes" id="UP000076842"/>
    </source>
</evidence>
<proteinExistence type="predicted"/>
<gene>
    <name evidence="1" type="ORF">CALCODRAFT_513638</name>
</gene>